<dbReference type="FunFam" id="1.10.472.80:FF:000002">
    <property type="entry name" value="Ecotropic viral integration site 5"/>
    <property type="match status" value="1"/>
</dbReference>
<feature type="region of interest" description="Disordered" evidence="5">
    <location>
        <begin position="54"/>
        <end position="98"/>
    </location>
</feature>
<evidence type="ECO:0000256" key="5">
    <source>
        <dbReference type="SAM" id="MobiDB-lite"/>
    </source>
</evidence>
<dbReference type="FunFam" id="1.10.8.270:FF:000003">
    <property type="entry name" value="Ecotropic viral integration site 5"/>
    <property type="match status" value="1"/>
</dbReference>
<dbReference type="OMA" id="SECWTEV"/>
<proteinExistence type="predicted"/>
<dbReference type="InParanoid" id="H2XPW5"/>
<reference evidence="7" key="2">
    <citation type="journal article" date="2008" name="Genome Biol.">
        <title>Improved genome assembly and evidence-based global gene model set for the chordate Ciona intestinalis: new insight into intron and operon populations.</title>
        <authorList>
            <person name="Satou Y."/>
            <person name="Mineta K."/>
            <person name="Ogasawara M."/>
            <person name="Sasakura Y."/>
            <person name="Shoguchi E."/>
            <person name="Ueno K."/>
            <person name="Yamada L."/>
            <person name="Matsumoto J."/>
            <person name="Wasserscheid J."/>
            <person name="Dewar K."/>
            <person name="Wiley G.B."/>
            <person name="Macmil S.L."/>
            <person name="Roe B.A."/>
            <person name="Zeller R.W."/>
            <person name="Hastings K.E."/>
            <person name="Lemaire P."/>
            <person name="Lindquist E."/>
            <person name="Endo T."/>
            <person name="Hotta K."/>
            <person name="Inaba K."/>
        </authorList>
    </citation>
    <scope>NUCLEOTIDE SEQUENCE [LARGE SCALE GENOMIC DNA]</scope>
    <source>
        <strain evidence="7">wild type</strain>
    </source>
</reference>
<feature type="domain" description="Rab-GAP TBC" evidence="6">
    <location>
        <begin position="129"/>
        <end position="313"/>
    </location>
</feature>
<organism evidence="7 8">
    <name type="scientific">Ciona intestinalis</name>
    <name type="common">Transparent sea squirt</name>
    <name type="synonym">Ascidia intestinalis</name>
    <dbReference type="NCBI Taxonomy" id="7719"/>
    <lineage>
        <taxon>Eukaryota</taxon>
        <taxon>Metazoa</taxon>
        <taxon>Chordata</taxon>
        <taxon>Tunicata</taxon>
        <taxon>Ascidiacea</taxon>
        <taxon>Phlebobranchia</taxon>
        <taxon>Cionidae</taxon>
        <taxon>Ciona</taxon>
    </lineage>
</organism>
<accession>H2XPW5</accession>
<dbReference type="PROSITE" id="PS50086">
    <property type="entry name" value="TBC_RABGAP"/>
    <property type="match status" value="1"/>
</dbReference>
<dbReference type="InterPro" id="IPR035969">
    <property type="entry name" value="Rab-GAP_TBC_sf"/>
</dbReference>
<dbReference type="PANTHER" id="PTHR47219">
    <property type="entry name" value="RAB GTPASE-ACTIVATING PROTEIN 1-LIKE"/>
    <property type="match status" value="1"/>
</dbReference>
<dbReference type="Gene3D" id="1.10.472.80">
    <property type="entry name" value="Ypt/Rab-GAP domain of gyp1p, domain 3"/>
    <property type="match status" value="1"/>
</dbReference>
<dbReference type="FunCoup" id="H2XPW5">
    <property type="interactions" value="43"/>
</dbReference>
<dbReference type="EMBL" id="EAAA01000700">
    <property type="status" value="NOT_ANNOTATED_CDS"/>
    <property type="molecule type" value="Genomic_DNA"/>
</dbReference>
<sequence length="613" mass="71107">MLHNKTNNKGPQQNVITNDSLALSESAMQQLNAEEIEILQKIEQQNRLLEADKKSLKSVSSEGGHSESRRSSNGSASPTSMHSAGNDTNSNQSNDTDNKTWNLWGKIVNNWNDYQKKNGKQLKEMIRMGIPHHFRGLAWQHLCNAHCSTFKEKYSELLRQNSPSEKLIRRDIARTYPEQEFFKDKDGIGQEVLFNVIKAYSLVDREVGYCQGSAFIVGLLLMQMPEEEAFAVFVCLMKEYRLRELFKPSMAELGLCMYQLENMLQEQAPDLFTHFQAQGFHNSMFASPWFLTFATTFDLNLASRVLDVFISEGMEIIFRLSLALLLSSEKELLAMDMEGMLKLITKDLPNFYNKDPNLLFQRAFALVKYNPKKVKRLEKEYMTMRNKEQEEQVEMRRLRTENRLLRQRLDELEAENGSPQHSETFIMHLQQQLVQAKLQEAEAASTIVELQDKLCDLREKNRELVDQSKVTSLQEELIAVKMREAESNLSMKELAHKLHQLEDNWQKHMSRMANSRRTTLTSSKQHKVALQELQEEVLSARFRETKLSAELAEGRHRIMELETANQVCNSQLRRSDEDRCLHKERSRVAVDNERVLRQELNEVSARLAHTESK</sequence>
<protein>
    <recommendedName>
        <fullName evidence="6">Rab-GAP TBC domain-containing protein</fullName>
    </recommendedName>
</protein>
<reference evidence="7" key="3">
    <citation type="submission" date="2025-08" db="UniProtKB">
        <authorList>
            <consortium name="Ensembl"/>
        </authorList>
    </citation>
    <scope>IDENTIFICATION</scope>
</reference>
<dbReference type="AlphaFoldDB" id="H2XPW5"/>
<dbReference type="STRING" id="7719.ENSCINP00000031699"/>
<dbReference type="GO" id="GO:0005096">
    <property type="term" value="F:GTPase activator activity"/>
    <property type="evidence" value="ECO:0000318"/>
    <property type="project" value="GO_Central"/>
</dbReference>
<evidence type="ECO:0000256" key="3">
    <source>
        <dbReference type="ARBA" id="ARBA00023054"/>
    </source>
</evidence>
<keyword evidence="3 4" id="KW-0175">Coiled coil</keyword>
<dbReference type="SUPFAM" id="SSF47923">
    <property type="entry name" value="Ypt/Rab-GAP domain of gyp1p"/>
    <property type="match status" value="2"/>
</dbReference>
<evidence type="ECO:0000259" key="6">
    <source>
        <dbReference type="PROSITE" id="PS50086"/>
    </source>
</evidence>
<dbReference type="InterPro" id="IPR050302">
    <property type="entry name" value="Rab_GAP_TBC_domain"/>
</dbReference>
<dbReference type="Ensembl" id="ENSCINT00000035377.1">
    <property type="protein sequence ID" value="ENSCINP00000031699.1"/>
    <property type="gene ID" value="ENSCING00000021823.1"/>
</dbReference>
<dbReference type="GO" id="GO:0031267">
    <property type="term" value="F:small GTPase binding"/>
    <property type="evidence" value="ECO:0007669"/>
    <property type="project" value="UniProtKB-ARBA"/>
</dbReference>
<keyword evidence="8" id="KW-1185">Reference proteome</keyword>
<evidence type="ECO:0000256" key="2">
    <source>
        <dbReference type="ARBA" id="ARBA00022553"/>
    </source>
</evidence>
<dbReference type="Gene3D" id="1.10.10.750">
    <property type="entry name" value="Ypt/Rab-GAP domain of gyp1p, domain 1"/>
    <property type="match status" value="1"/>
</dbReference>
<dbReference type="GeneTree" id="ENSGT00940000153846"/>
<reference evidence="7" key="4">
    <citation type="submission" date="2025-09" db="UniProtKB">
        <authorList>
            <consortium name="Ensembl"/>
        </authorList>
    </citation>
    <scope>IDENTIFICATION</scope>
</reference>
<dbReference type="Proteomes" id="UP000008144">
    <property type="component" value="Chromosome 11"/>
</dbReference>
<evidence type="ECO:0000313" key="7">
    <source>
        <dbReference type="Ensembl" id="ENSCINP00000031699.1"/>
    </source>
</evidence>
<keyword evidence="1" id="KW-0343">GTPase activation</keyword>
<keyword evidence="2" id="KW-0597">Phosphoprotein</keyword>
<dbReference type="FunFam" id="1.10.10.750:FF:000003">
    <property type="entry name" value="GTPase activating protein (Evi5)"/>
    <property type="match status" value="1"/>
</dbReference>
<dbReference type="Gene3D" id="1.10.8.270">
    <property type="entry name" value="putative rabgap domain of human tbc1 domain family member 14 like domains"/>
    <property type="match status" value="1"/>
</dbReference>
<evidence type="ECO:0000313" key="8">
    <source>
        <dbReference type="Proteomes" id="UP000008144"/>
    </source>
</evidence>
<name>H2XPW5_CIOIN</name>
<dbReference type="PANTHER" id="PTHR47219:SF22">
    <property type="entry name" value="RAB-GAP TBC DOMAIN-CONTAINING PROTEIN"/>
    <property type="match status" value="1"/>
</dbReference>
<dbReference type="Pfam" id="PF00566">
    <property type="entry name" value="RabGAP-TBC"/>
    <property type="match status" value="1"/>
</dbReference>
<evidence type="ECO:0000256" key="4">
    <source>
        <dbReference type="SAM" id="Coils"/>
    </source>
</evidence>
<dbReference type="SMART" id="SM00164">
    <property type="entry name" value="TBC"/>
    <property type="match status" value="1"/>
</dbReference>
<reference evidence="8" key="1">
    <citation type="journal article" date="2002" name="Science">
        <title>The draft genome of Ciona intestinalis: insights into chordate and vertebrate origins.</title>
        <authorList>
            <person name="Dehal P."/>
            <person name="Satou Y."/>
            <person name="Campbell R.K."/>
            <person name="Chapman J."/>
            <person name="Degnan B."/>
            <person name="De Tomaso A."/>
            <person name="Davidson B."/>
            <person name="Di Gregorio A."/>
            <person name="Gelpke M."/>
            <person name="Goodstein D.M."/>
            <person name="Harafuji N."/>
            <person name="Hastings K.E."/>
            <person name="Ho I."/>
            <person name="Hotta K."/>
            <person name="Huang W."/>
            <person name="Kawashima T."/>
            <person name="Lemaire P."/>
            <person name="Martinez D."/>
            <person name="Meinertzhagen I.A."/>
            <person name="Necula S."/>
            <person name="Nonaka M."/>
            <person name="Putnam N."/>
            <person name="Rash S."/>
            <person name="Saiga H."/>
            <person name="Satake M."/>
            <person name="Terry A."/>
            <person name="Yamada L."/>
            <person name="Wang H.G."/>
            <person name="Awazu S."/>
            <person name="Azumi K."/>
            <person name="Boore J."/>
            <person name="Branno M."/>
            <person name="Chin-Bow S."/>
            <person name="DeSantis R."/>
            <person name="Doyle S."/>
            <person name="Francino P."/>
            <person name="Keys D.N."/>
            <person name="Haga S."/>
            <person name="Hayashi H."/>
            <person name="Hino K."/>
            <person name="Imai K.S."/>
            <person name="Inaba K."/>
            <person name="Kano S."/>
            <person name="Kobayashi K."/>
            <person name="Kobayashi M."/>
            <person name="Lee B.I."/>
            <person name="Makabe K.W."/>
            <person name="Manohar C."/>
            <person name="Matassi G."/>
            <person name="Medina M."/>
            <person name="Mochizuki Y."/>
            <person name="Mount S."/>
            <person name="Morishita T."/>
            <person name="Miura S."/>
            <person name="Nakayama A."/>
            <person name="Nishizaka S."/>
            <person name="Nomoto H."/>
            <person name="Ohta F."/>
            <person name="Oishi K."/>
            <person name="Rigoutsos I."/>
            <person name="Sano M."/>
            <person name="Sasaki A."/>
            <person name="Sasakura Y."/>
            <person name="Shoguchi E."/>
            <person name="Shin-i T."/>
            <person name="Spagnuolo A."/>
            <person name="Stainier D."/>
            <person name="Suzuki M.M."/>
            <person name="Tassy O."/>
            <person name="Takatori N."/>
            <person name="Tokuoka M."/>
            <person name="Yagi K."/>
            <person name="Yoshizaki F."/>
            <person name="Wada S."/>
            <person name="Zhang C."/>
            <person name="Hyatt P.D."/>
            <person name="Larimer F."/>
            <person name="Detter C."/>
            <person name="Doggett N."/>
            <person name="Glavina T."/>
            <person name="Hawkins T."/>
            <person name="Richardson P."/>
            <person name="Lucas S."/>
            <person name="Kohara Y."/>
            <person name="Levine M."/>
            <person name="Satoh N."/>
            <person name="Rokhsar D.S."/>
        </authorList>
    </citation>
    <scope>NUCLEOTIDE SEQUENCE [LARGE SCALE GENOMIC DNA]</scope>
</reference>
<feature type="coiled-coil region" evidence="4">
    <location>
        <begin position="374"/>
        <end position="415"/>
    </location>
</feature>
<evidence type="ECO:0000256" key="1">
    <source>
        <dbReference type="ARBA" id="ARBA00022468"/>
    </source>
</evidence>
<dbReference type="HOGENOM" id="CLU_005350_6_0_1"/>
<dbReference type="InterPro" id="IPR000195">
    <property type="entry name" value="Rab-GAP-TBC_dom"/>
</dbReference>
<feature type="compositionally biased region" description="Low complexity" evidence="5">
    <location>
        <begin position="71"/>
        <end position="95"/>
    </location>
</feature>